<dbReference type="KEGG" id="dmm:dnm_036480"/>
<organism evidence="1 2">
    <name type="scientific">Desulfonema magnum</name>
    <dbReference type="NCBI Taxonomy" id="45655"/>
    <lineage>
        <taxon>Bacteria</taxon>
        <taxon>Pseudomonadati</taxon>
        <taxon>Thermodesulfobacteriota</taxon>
        <taxon>Desulfobacteria</taxon>
        <taxon>Desulfobacterales</taxon>
        <taxon>Desulfococcaceae</taxon>
        <taxon>Desulfonema</taxon>
    </lineage>
</organism>
<evidence type="ECO:0000313" key="1">
    <source>
        <dbReference type="EMBL" id="QTA87615.1"/>
    </source>
</evidence>
<evidence type="ECO:0000313" key="2">
    <source>
        <dbReference type="Proteomes" id="UP000663722"/>
    </source>
</evidence>
<gene>
    <name evidence="1" type="ORF">dnm_036480</name>
</gene>
<accession>A0A975GNB9</accession>
<sequence length="98" mass="11026">MEWLEIIKVQGAATGYHGADTELLKQLNEGMKCSGLKDVRVYAHASVPEDLMIILIWDKEPPQSWGSDLAHSLTRDLKRHGLVDHSVWIGIFQQSVSE</sequence>
<name>A0A975GNB9_9BACT</name>
<dbReference type="AlphaFoldDB" id="A0A975GNB9"/>
<protein>
    <submittedName>
        <fullName evidence="1">Uncharacterized protein</fullName>
    </submittedName>
</protein>
<proteinExistence type="predicted"/>
<keyword evidence="2" id="KW-1185">Reference proteome</keyword>
<reference evidence="1" key="1">
    <citation type="journal article" date="2021" name="Microb. Physiol.">
        <title>Proteogenomic Insights into the Physiology of Marine, Sulfate-Reducing, Filamentous Desulfonema limicola and Desulfonema magnum.</title>
        <authorList>
            <person name="Schnaars V."/>
            <person name="Wohlbrand L."/>
            <person name="Scheve S."/>
            <person name="Hinrichs C."/>
            <person name="Reinhardt R."/>
            <person name="Rabus R."/>
        </authorList>
    </citation>
    <scope>NUCLEOTIDE SEQUENCE</scope>
    <source>
        <strain evidence="1">4be13</strain>
    </source>
</reference>
<dbReference type="RefSeq" id="WP_207682732.1">
    <property type="nucleotide sequence ID" value="NZ_CP061800.1"/>
</dbReference>
<dbReference type="Proteomes" id="UP000663722">
    <property type="component" value="Chromosome"/>
</dbReference>
<dbReference type="EMBL" id="CP061800">
    <property type="protein sequence ID" value="QTA87615.1"/>
    <property type="molecule type" value="Genomic_DNA"/>
</dbReference>